<evidence type="ECO:0000256" key="4">
    <source>
        <dbReference type="ARBA" id="ARBA00022692"/>
    </source>
</evidence>
<dbReference type="PROSITE" id="PS50253">
    <property type="entry name" value="COX3"/>
    <property type="match status" value="1"/>
</dbReference>
<feature type="transmembrane region" description="Helical" evidence="8">
    <location>
        <begin position="173"/>
        <end position="192"/>
    </location>
</feature>
<dbReference type="InterPro" id="IPR013833">
    <property type="entry name" value="Cyt_c_oxidase_su3_a-hlx"/>
</dbReference>
<feature type="domain" description="Heme-copper oxidase subunit III family profile" evidence="9">
    <location>
        <begin position="1"/>
        <end position="193"/>
    </location>
</feature>
<protein>
    <submittedName>
        <fullName evidence="10">Cytochrome c oxidase subunit 3</fullName>
    </submittedName>
</protein>
<evidence type="ECO:0000313" key="11">
    <source>
        <dbReference type="Proteomes" id="UP001500507"/>
    </source>
</evidence>
<gene>
    <name evidence="10" type="ORF">GCM10009117_06200</name>
</gene>
<dbReference type="PANTHER" id="PTHR11403:SF2">
    <property type="entry name" value="CYTOCHROME BO(3) UBIQUINOL OXIDASE SUBUNIT 3"/>
    <property type="match status" value="1"/>
</dbReference>
<sequence>MDLTQGTQYEKHARSRKMMLWFGIISMVMTFAGLTSAYIVSSNRPDWISDFNLPMPFIYSTVAVVLSSITIIAARFFLKKNDRSKTTLFLGLTVVLGLVFVFFQLEGFQNFISSGYYVTGAESTITTSFIYVIVLLHLLHLSAGIIVLLVVMTNQLRGKYTPQQMLGFELGEIFWHFVDILWVLLLFFFAFVK</sequence>
<evidence type="ECO:0000256" key="3">
    <source>
        <dbReference type="ARBA" id="ARBA00022475"/>
    </source>
</evidence>
<keyword evidence="4 7" id="KW-0812">Transmembrane</keyword>
<evidence type="ECO:0000313" key="10">
    <source>
        <dbReference type="EMBL" id="GAA0871474.1"/>
    </source>
</evidence>
<accession>A0ABP3XQF3</accession>
<evidence type="ECO:0000259" key="9">
    <source>
        <dbReference type="PROSITE" id="PS50253"/>
    </source>
</evidence>
<feature type="transmembrane region" description="Helical" evidence="8">
    <location>
        <begin position="125"/>
        <end position="152"/>
    </location>
</feature>
<comment type="similarity">
    <text evidence="2 7">Belongs to the cytochrome c oxidase subunit 3 family.</text>
</comment>
<keyword evidence="11" id="KW-1185">Reference proteome</keyword>
<evidence type="ECO:0000256" key="8">
    <source>
        <dbReference type="SAM" id="Phobius"/>
    </source>
</evidence>
<dbReference type="CDD" id="cd00386">
    <property type="entry name" value="Heme_Cu_Oxidase_III_like"/>
    <property type="match status" value="1"/>
</dbReference>
<dbReference type="RefSeq" id="WP_343763710.1">
    <property type="nucleotide sequence ID" value="NZ_BAAAFG010000002.1"/>
</dbReference>
<organism evidence="10 11">
    <name type="scientific">Gangjinia marincola</name>
    <dbReference type="NCBI Taxonomy" id="578463"/>
    <lineage>
        <taxon>Bacteria</taxon>
        <taxon>Pseudomonadati</taxon>
        <taxon>Bacteroidota</taxon>
        <taxon>Flavobacteriia</taxon>
        <taxon>Flavobacteriales</taxon>
        <taxon>Flavobacteriaceae</taxon>
        <taxon>Gangjinia</taxon>
    </lineage>
</organism>
<dbReference type="SUPFAM" id="SSF81452">
    <property type="entry name" value="Cytochrome c oxidase subunit III-like"/>
    <property type="match status" value="1"/>
</dbReference>
<dbReference type="Pfam" id="PF00510">
    <property type="entry name" value="COX3"/>
    <property type="match status" value="1"/>
</dbReference>
<evidence type="ECO:0000256" key="6">
    <source>
        <dbReference type="ARBA" id="ARBA00023136"/>
    </source>
</evidence>
<comment type="subcellular location">
    <subcellularLocation>
        <location evidence="1 7">Cell membrane</location>
        <topology evidence="1 7">Multi-pass membrane protein</topology>
    </subcellularLocation>
</comment>
<dbReference type="Gene3D" id="1.20.120.80">
    <property type="entry name" value="Cytochrome c oxidase, subunit III, four-helix bundle"/>
    <property type="match status" value="1"/>
</dbReference>
<evidence type="ECO:0000256" key="7">
    <source>
        <dbReference type="RuleBase" id="RU003376"/>
    </source>
</evidence>
<evidence type="ECO:0000256" key="5">
    <source>
        <dbReference type="ARBA" id="ARBA00022989"/>
    </source>
</evidence>
<feature type="transmembrane region" description="Helical" evidence="8">
    <location>
        <begin position="57"/>
        <end position="78"/>
    </location>
</feature>
<name>A0ABP3XQF3_9FLAO</name>
<comment type="caution">
    <text evidence="10">The sequence shown here is derived from an EMBL/GenBank/DDBJ whole genome shotgun (WGS) entry which is preliminary data.</text>
</comment>
<keyword evidence="3" id="KW-1003">Cell membrane</keyword>
<reference evidence="11" key="1">
    <citation type="journal article" date="2019" name="Int. J. Syst. Evol. Microbiol.">
        <title>The Global Catalogue of Microorganisms (GCM) 10K type strain sequencing project: providing services to taxonomists for standard genome sequencing and annotation.</title>
        <authorList>
            <consortium name="The Broad Institute Genomics Platform"/>
            <consortium name="The Broad Institute Genome Sequencing Center for Infectious Disease"/>
            <person name="Wu L."/>
            <person name="Ma J."/>
        </authorList>
    </citation>
    <scope>NUCLEOTIDE SEQUENCE [LARGE SCALE GENOMIC DNA]</scope>
    <source>
        <strain evidence="11">JCM 16082</strain>
    </source>
</reference>
<dbReference type="EMBL" id="BAAAFG010000002">
    <property type="protein sequence ID" value="GAA0871474.1"/>
    <property type="molecule type" value="Genomic_DNA"/>
</dbReference>
<evidence type="ECO:0000256" key="2">
    <source>
        <dbReference type="ARBA" id="ARBA00010581"/>
    </source>
</evidence>
<dbReference type="InterPro" id="IPR024791">
    <property type="entry name" value="Cyt_c/ubiquinol_Oxase_su3"/>
</dbReference>
<dbReference type="InterPro" id="IPR000298">
    <property type="entry name" value="Cyt_c_oxidase-like_su3"/>
</dbReference>
<dbReference type="Proteomes" id="UP001500507">
    <property type="component" value="Unassembled WGS sequence"/>
</dbReference>
<evidence type="ECO:0000256" key="1">
    <source>
        <dbReference type="ARBA" id="ARBA00004651"/>
    </source>
</evidence>
<dbReference type="PANTHER" id="PTHR11403">
    <property type="entry name" value="CYTOCHROME C OXIDASE SUBUNIT III"/>
    <property type="match status" value="1"/>
</dbReference>
<feature type="transmembrane region" description="Helical" evidence="8">
    <location>
        <begin position="20"/>
        <end position="41"/>
    </location>
</feature>
<keyword evidence="5 8" id="KW-1133">Transmembrane helix</keyword>
<keyword evidence="6 8" id="KW-0472">Membrane</keyword>
<proteinExistence type="inferred from homology"/>
<dbReference type="InterPro" id="IPR035973">
    <property type="entry name" value="Cyt_c_oxidase_su3-like_sf"/>
</dbReference>
<feature type="transmembrane region" description="Helical" evidence="8">
    <location>
        <begin position="87"/>
        <end position="105"/>
    </location>
</feature>